<comment type="similarity">
    <text evidence="1">Belongs to the ABC transporter superfamily.</text>
</comment>
<evidence type="ECO:0000313" key="9">
    <source>
        <dbReference type="Proteomes" id="UP000057737"/>
    </source>
</evidence>
<evidence type="ECO:0000259" key="7">
    <source>
        <dbReference type="PROSITE" id="PS50893"/>
    </source>
</evidence>
<dbReference type="PANTHER" id="PTHR43820">
    <property type="entry name" value="HIGH-AFFINITY BRANCHED-CHAIN AMINO ACID TRANSPORT ATP-BINDING PROTEIN LIVF"/>
    <property type="match status" value="1"/>
</dbReference>
<dbReference type="InterPro" id="IPR003439">
    <property type="entry name" value="ABC_transporter-like_ATP-bd"/>
</dbReference>
<reference evidence="8 9" key="1">
    <citation type="submission" date="2015-11" db="EMBL/GenBank/DDBJ databases">
        <title>Draft Genome Sequence of the Strain BR 10303 (Bradyrhizobium sp.) isolated from nodules of Centrolobium paraense.</title>
        <authorList>
            <person name="Zelli J.E."/>
            <person name="Simoes-Araujo J.L."/>
            <person name="Barauna A.C."/>
            <person name="Silva K."/>
        </authorList>
    </citation>
    <scope>NUCLEOTIDE SEQUENCE [LARGE SCALE GENOMIC DNA]</scope>
    <source>
        <strain evidence="8 9">BR 10303</strain>
    </source>
</reference>
<accession>A0A120FHI8</accession>
<dbReference type="RefSeq" id="WP_066514694.1">
    <property type="nucleotide sequence ID" value="NZ_LNCU01000119.1"/>
</dbReference>
<dbReference type="Proteomes" id="UP000057737">
    <property type="component" value="Unassembled WGS sequence"/>
</dbReference>
<dbReference type="SMART" id="SM00382">
    <property type="entry name" value="AAA"/>
    <property type="match status" value="2"/>
</dbReference>
<dbReference type="GO" id="GO:0015807">
    <property type="term" value="P:L-amino acid transport"/>
    <property type="evidence" value="ECO:0007669"/>
    <property type="project" value="TreeGrafter"/>
</dbReference>
<dbReference type="InterPro" id="IPR027417">
    <property type="entry name" value="P-loop_NTPase"/>
</dbReference>
<evidence type="ECO:0000256" key="3">
    <source>
        <dbReference type="ARBA" id="ARBA00022741"/>
    </source>
</evidence>
<organism evidence="8 9">
    <name type="scientific">Bradyrhizobium macuxiense</name>
    <dbReference type="NCBI Taxonomy" id="1755647"/>
    <lineage>
        <taxon>Bacteria</taxon>
        <taxon>Pseudomonadati</taxon>
        <taxon>Pseudomonadota</taxon>
        <taxon>Alphaproteobacteria</taxon>
        <taxon>Hyphomicrobiales</taxon>
        <taxon>Nitrobacteraceae</taxon>
        <taxon>Bradyrhizobium</taxon>
    </lineage>
</organism>
<keyword evidence="3" id="KW-0547">Nucleotide-binding</keyword>
<dbReference type="InterPro" id="IPR052156">
    <property type="entry name" value="BCAA_Transport_ATP-bd_LivF"/>
</dbReference>
<dbReference type="CDD" id="cd03224">
    <property type="entry name" value="ABC_TM1139_LivF_branched"/>
    <property type="match status" value="1"/>
</dbReference>
<evidence type="ECO:0000256" key="6">
    <source>
        <dbReference type="ARBA" id="ARBA00024722"/>
    </source>
</evidence>
<dbReference type="AlphaFoldDB" id="A0A120FHI8"/>
<evidence type="ECO:0000256" key="1">
    <source>
        <dbReference type="ARBA" id="ARBA00005417"/>
    </source>
</evidence>
<dbReference type="PANTHER" id="PTHR43820:SF4">
    <property type="entry name" value="HIGH-AFFINITY BRANCHED-CHAIN AMINO ACID TRANSPORT ATP-BINDING PROTEIN LIVF"/>
    <property type="match status" value="1"/>
</dbReference>
<comment type="function">
    <text evidence="6">Involved in beta-(1--&gt;2)glucan export. Transmembrane domains (TMD) form a pore in the inner membrane and the ATP-binding domain (NBD) is responsible for energy generation.</text>
</comment>
<dbReference type="EMBL" id="LNCU01000119">
    <property type="protein sequence ID" value="KWV46009.1"/>
    <property type="molecule type" value="Genomic_DNA"/>
</dbReference>
<gene>
    <name evidence="8" type="ORF">AS156_22105</name>
</gene>
<keyword evidence="4 8" id="KW-0067">ATP-binding</keyword>
<dbReference type="PROSITE" id="PS50893">
    <property type="entry name" value="ABC_TRANSPORTER_2"/>
    <property type="match status" value="2"/>
</dbReference>
<evidence type="ECO:0000256" key="5">
    <source>
        <dbReference type="ARBA" id="ARBA00022970"/>
    </source>
</evidence>
<dbReference type="InterPro" id="IPR017871">
    <property type="entry name" value="ABC_transporter-like_CS"/>
</dbReference>
<proteinExistence type="inferred from homology"/>
<comment type="caution">
    <text evidence="8">The sequence shown here is derived from an EMBL/GenBank/DDBJ whole genome shotgun (WGS) entry which is preliminary data.</text>
</comment>
<evidence type="ECO:0000313" key="8">
    <source>
        <dbReference type="EMBL" id="KWV46009.1"/>
    </source>
</evidence>
<protein>
    <submittedName>
        <fullName evidence="8">ABC transporter ATP-binding protein</fullName>
    </submittedName>
</protein>
<dbReference type="InterPro" id="IPR003593">
    <property type="entry name" value="AAA+_ATPase"/>
</dbReference>
<dbReference type="CDD" id="cd03219">
    <property type="entry name" value="ABC_Mj1267_LivG_branched"/>
    <property type="match status" value="1"/>
</dbReference>
<feature type="domain" description="ABC transporter" evidence="7">
    <location>
        <begin position="267"/>
        <end position="494"/>
    </location>
</feature>
<dbReference type="Pfam" id="PF00005">
    <property type="entry name" value="ABC_tran"/>
    <property type="match status" value="2"/>
</dbReference>
<evidence type="ECO:0000256" key="4">
    <source>
        <dbReference type="ARBA" id="ARBA00022840"/>
    </source>
</evidence>
<keyword evidence="5" id="KW-0029">Amino-acid transport</keyword>
<name>A0A120FHI8_9BRAD</name>
<feature type="domain" description="ABC transporter" evidence="7">
    <location>
        <begin position="12"/>
        <end position="248"/>
    </location>
</feature>
<dbReference type="GO" id="GO:0016887">
    <property type="term" value="F:ATP hydrolysis activity"/>
    <property type="evidence" value="ECO:0007669"/>
    <property type="project" value="InterPro"/>
</dbReference>
<keyword evidence="9" id="KW-1185">Reference proteome</keyword>
<dbReference type="PROSITE" id="PS00211">
    <property type="entry name" value="ABC_TRANSPORTER_1"/>
    <property type="match status" value="1"/>
</dbReference>
<evidence type="ECO:0000256" key="2">
    <source>
        <dbReference type="ARBA" id="ARBA00022448"/>
    </source>
</evidence>
<sequence length="494" mass="53986">MDQTVTTTAPTLTVRGLTKRFGGLTAVKNLSFDLRPGEILGLIGPNGSGKSTAMKSVMGIERPTAGEVIFEGENVAGMPSHKIARKGFGMVFQHSRPLNRQTVLENIMVALLPDSLFMLFPDKALIERAKWIADRVGLGAVMDRRPPTLPFADLRRLELAKAIARDPKVVLVDEPFAGLTSAEVGGFSQLIRSFRDEGRAVMLVDHNVKSVAALVDRVLAMYLGEEITTGRAEDVMKNETVRRVYLGGAIETHARPETSFKDKVPLLQVDNVSVHYGKAQALENVSIHIHEGEFVSVVGLNGAGKTTLFNTISGFLPYTGDIIRGGEKLRGMGPAKIARSGLVQCPESRELFGEMTVRENLDLGGQHLTDDARAKQLAWLFELFPILKERQGQMAQTLSGGEQQMLAIGRALMMQPQILILDEPTLGLAPVILELLSKALERLRQTTKITVLLGEQNVTFALPHADRVYVLEHARIVWEGDPGRFAAEAGADFL</sequence>
<dbReference type="Gene3D" id="3.40.50.300">
    <property type="entry name" value="P-loop containing nucleotide triphosphate hydrolases"/>
    <property type="match status" value="2"/>
</dbReference>
<dbReference type="SUPFAM" id="SSF52540">
    <property type="entry name" value="P-loop containing nucleoside triphosphate hydrolases"/>
    <property type="match status" value="2"/>
</dbReference>
<keyword evidence="2" id="KW-0813">Transport</keyword>
<dbReference type="GO" id="GO:0015658">
    <property type="term" value="F:branched-chain amino acid transmembrane transporter activity"/>
    <property type="evidence" value="ECO:0007669"/>
    <property type="project" value="TreeGrafter"/>
</dbReference>
<dbReference type="OrthoDB" id="9805029at2"/>
<dbReference type="GO" id="GO:0005524">
    <property type="term" value="F:ATP binding"/>
    <property type="evidence" value="ECO:0007669"/>
    <property type="project" value="UniProtKB-KW"/>
</dbReference>